<dbReference type="OrthoDB" id="9805337at2"/>
<dbReference type="InterPro" id="IPR036188">
    <property type="entry name" value="FAD/NAD-bd_sf"/>
</dbReference>
<dbReference type="FunFam" id="3.50.50.60:FF:000020">
    <property type="entry name" value="D-amino acid dehydrogenase"/>
    <property type="match status" value="1"/>
</dbReference>
<evidence type="ECO:0000256" key="2">
    <source>
        <dbReference type="ARBA" id="ARBA00009410"/>
    </source>
</evidence>
<dbReference type="SUPFAM" id="SSF51905">
    <property type="entry name" value="FAD/NAD(P)-binding domain"/>
    <property type="match status" value="1"/>
</dbReference>
<evidence type="ECO:0000256" key="5">
    <source>
        <dbReference type="ARBA" id="ARBA00023002"/>
    </source>
</evidence>
<dbReference type="NCBIfam" id="NF001933">
    <property type="entry name" value="PRK00711.1"/>
    <property type="match status" value="1"/>
</dbReference>
<comment type="cofactor">
    <cofactor evidence="1 7">
        <name>FAD</name>
        <dbReference type="ChEBI" id="CHEBI:57692"/>
    </cofactor>
</comment>
<dbReference type="SUPFAM" id="SSF54373">
    <property type="entry name" value="FAD-linked reductases, C-terminal domain"/>
    <property type="match status" value="1"/>
</dbReference>
<comment type="catalytic activity">
    <reaction evidence="6 7">
        <text>a D-alpha-amino acid + A + H2O = a 2-oxocarboxylate + AH2 + NH4(+)</text>
        <dbReference type="Rhea" id="RHEA:18125"/>
        <dbReference type="ChEBI" id="CHEBI:13193"/>
        <dbReference type="ChEBI" id="CHEBI:15377"/>
        <dbReference type="ChEBI" id="CHEBI:17499"/>
        <dbReference type="ChEBI" id="CHEBI:28938"/>
        <dbReference type="ChEBI" id="CHEBI:35179"/>
        <dbReference type="ChEBI" id="CHEBI:59871"/>
    </reaction>
</comment>
<dbReference type="HAMAP" id="MF_01202">
    <property type="entry name" value="DadA"/>
    <property type="match status" value="1"/>
</dbReference>
<dbReference type="Gene3D" id="3.30.9.10">
    <property type="entry name" value="D-Amino Acid Oxidase, subunit A, domain 2"/>
    <property type="match status" value="1"/>
</dbReference>
<dbReference type="Proteomes" id="UP000198281">
    <property type="component" value="Unassembled WGS sequence"/>
</dbReference>
<gene>
    <name evidence="7" type="primary">dadA</name>
    <name evidence="9" type="ORF">SAMN06295912_10917</name>
</gene>
<keyword evidence="5 7" id="KW-0560">Oxidoreductase</keyword>
<dbReference type="InterPro" id="IPR023080">
    <property type="entry name" value="DadA"/>
</dbReference>
<keyword evidence="4 7" id="KW-0274">FAD</keyword>
<dbReference type="EC" id="1.4.99.-" evidence="7"/>
<dbReference type="GO" id="GO:0005886">
    <property type="term" value="C:plasma membrane"/>
    <property type="evidence" value="ECO:0007669"/>
    <property type="project" value="TreeGrafter"/>
</dbReference>
<protein>
    <recommendedName>
        <fullName evidence="7">D-amino acid dehydrogenase</fullName>
        <ecNumber evidence="7">1.4.99.-</ecNumber>
    </recommendedName>
</protein>
<keyword evidence="3 7" id="KW-0285">Flavoprotein</keyword>
<sequence>MKIIILGGGVIGVTSAWYLAQAGHEVRLVDRQAGPALETSFANAGEISPGYASPWAAPGIPQKAIKWLLMEHAPLILRPQVDREMLGWLFAMLRNCTSARYAINKSRMVRLAEFSRDRLIDLRGETGIAYDERMQGTLQVFRTQKQLDGIAKDVEVLRAGGVPFEILDPAGCVAAEPGLASVAHKLTGGLRLPNDETGDCFKFTNALAALAARKGVAFDYGVNIAALETAGGRITGVRTDRGLLTADAYVVALGSYSARMLAPLGLKLPVYPVKGYSITVPITDAARAPVSTLMDETYKIAITRLGDRIRVGGMAEISGYNNVLPERRRATLAHSVGDLFPGAGDLAAATYWSGLRPMTPDGTPVIGATAYDNLFLNTGHGTLGWTMACGSGHVLADMVSGRPPAIDTRDLSIARYARR</sequence>
<proteinExistence type="inferred from homology"/>
<dbReference type="GO" id="GO:0008718">
    <property type="term" value="F:D-amino-acid dehydrogenase activity"/>
    <property type="evidence" value="ECO:0007669"/>
    <property type="project" value="UniProtKB-UniRule"/>
</dbReference>
<keyword evidence="10" id="KW-1185">Reference proteome</keyword>
<evidence type="ECO:0000259" key="8">
    <source>
        <dbReference type="Pfam" id="PF01266"/>
    </source>
</evidence>
<feature type="domain" description="FAD dependent oxidoreductase" evidence="8">
    <location>
        <begin position="2"/>
        <end position="398"/>
    </location>
</feature>
<dbReference type="PANTHER" id="PTHR13847">
    <property type="entry name" value="SARCOSINE DEHYDROGENASE-RELATED"/>
    <property type="match status" value="1"/>
</dbReference>
<dbReference type="RefSeq" id="WP_089219476.1">
    <property type="nucleotide sequence ID" value="NZ_FZOS01000009.1"/>
</dbReference>
<evidence type="ECO:0000256" key="1">
    <source>
        <dbReference type="ARBA" id="ARBA00001974"/>
    </source>
</evidence>
<dbReference type="AlphaFoldDB" id="A0A239FFK6"/>
<reference evidence="10" key="1">
    <citation type="submission" date="2017-06" db="EMBL/GenBank/DDBJ databases">
        <authorList>
            <person name="Varghese N."/>
            <person name="Submissions S."/>
        </authorList>
    </citation>
    <scope>NUCLEOTIDE SEQUENCE [LARGE SCALE GENOMIC DNA]</scope>
    <source>
        <strain evidence="10">LNB2</strain>
    </source>
</reference>
<name>A0A239FFK6_9SPHN</name>
<comment type="similarity">
    <text evidence="2 7">Belongs to the DadA oxidoreductase family.</text>
</comment>
<accession>A0A239FFK6</accession>
<evidence type="ECO:0000256" key="7">
    <source>
        <dbReference type="HAMAP-Rule" id="MF_01202"/>
    </source>
</evidence>
<evidence type="ECO:0000313" key="10">
    <source>
        <dbReference type="Proteomes" id="UP000198281"/>
    </source>
</evidence>
<dbReference type="GO" id="GO:0005737">
    <property type="term" value="C:cytoplasm"/>
    <property type="evidence" value="ECO:0007669"/>
    <property type="project" value="TreeGrafter"/>
</dbReference>
<evidence type="ECO:0000256" key="6">
    <source>
        <dbReference type="ARBA" id="ARBA00047884"/>
    </source>
</evidence>
<dbReference type="PANTHER" id="PTHR13847:SF280">
    <property type="entry name" value="D-AMINO ACID DEHYDROGENASE"/>
    <property type="match status" value="1"/>
</dbReference>
<evidence type="ECO:0000313" key="9">
    <source>
        <dbReference type="EMBL" id="SNS55551.1"/>
    </source>
</evidence>
<dbReference type="Gene3D" id="3.50.50.60">
    <property type="entry name" value="FAD/NAD(P)-binding domain"/>
    <property type="match status" value="2"/>
</dbReference>
<organism evidence="9 10">
    <name type="scientific">Edaphosphingomonas laterariae</name>
    <dbReference type="NCBI Taxonomy" id="861865"/>
    <lineage>
        <taxon>Bacteria</taxon>
        <taxon>Pseudomonadati</taxon>
        <taxon>Pseudomonadota</taxon>
        <taxon>Alphaproteobacteria</taxon>
        <taxon>Sphingomonadales</taxon>
        <taxon>Rhizorhabdaceae</taxon>
        <taxon>Edaphosphingomonas</taxon>
    </lineage>
</organism>
<dbReference type="GO" id="GO:0055130">
    <property type="term" value="P:D-alanine catabolic process"/>
    <property type="evidence" value="ECO:0007669"/>
    <property type="project" value="TreeGrafter"/>
</dbReference>
<dbReference type="InterPro" id="IPR006076">
    <property type="entry name" value="FAD-dep_OxRdtase"/>
</dbReference>
<evidence type="ECO:0000256" key="3">
    <source>
        <dbReference type="ARBA" id="ARBA00022630"/>
    </source>
</evidence>
<dbReference type="EMBL" id="FZOS01000009">
    <property type="protein sequence ID" value="SNS55551.1"/>
    <property type="molecule type" value="Genomic_DNA"/>
</dbReference>
<comment type="function">
    <text evidence="7">Oxidative deamination of D-amino acids.</text>
</comment>
<feature type="binding site" evidence="7">
    <location>
        <begin position="3"/>
        <end position="17"/>
    </location>
    <ligand>
        <name>FAD</name>
        <dbReference type="ChEBI" id="CHEBI:57692"/>
    </ligand>
</feature>
<dbReference type="Pfam" id="PF01266">
    <property type="entry name" value="DAO"/>
    <property type="match status" value="1"/>
</dbReference>
<evidence type="ECO:0000256" key="4">
    <source>
        <dbReference type="ARBA" id="ARBA00022827"/>
    </source>
</evidence>